<dbReference type="AlphaFoldDB" id="A0A1H0W0Y6"/>
<reference evidence="2" key="1">
    <citation type="submission" date="2016-10" db="EMBL/GenBank/DDBJ databases">
        <authorList>
            <person name="Varghese N."/>
            <person name="Submissions S."/>
        </authorList>
    </citation>
    <scope>NUCLEOTIDE SEQUENCE [LARGE SCALE GENOMIC DNA]</scope>
    <source>
        <strain evidence="2">DSM 46732</strain>
    </source>
</reference>
<evidence type="ECO:0000313" key="2">
    <source>
        <dbReference type="Proteomes" id="UP000199497"/>
    </source>
</evidence>
<dbReference type="RefSeq" id="WP_170837527.1">
    <property type="nucleotide sequence ID" value="NZ_FNJR01000010.1"/>
</dbReference>
<sequence length="132" mass="14829">MSWVDYVIRTEGIRAIYGDHLPGLDGITLREVTLDYEYLSVMLGFDLPELPVVMPKKWERKGADSVRLKLDFLDPSELAIQGWTAPLKVDLRMKKTDNGEVSAVIDSGEVYFSATARFASIREISAHKSPGR</sequence>
<evidence type="ECO:0000313" key="1">
    <source>
        <dbReference type="EMBL" id="SDP84369.1"/>
    </source>
</evidence>
<keyword evidence="2" id="KW-1185">Reference proteome</keyword>
<dbReference type="Pfam" id="PF15594">
    <property type="entry name" value="Imm50"/>
    <property type="match status" value="1"/>
</dbReference>
<dbReference type="InterPro" id="IPR028957">
    <property type="entry name" value="Imm50"/>
</dbReference>
<name>A0A1H0W0Y6_9ACTN</name>
<protein>
    <submittedName>
        <fullName evidence="1">Immunity protein 50</fullName>
    </submittedName>
</protein>
<proteinExistence type="predicted"/>
<gene>
    <name evidence="1" type="ORF">SAMN04487905_110107</name>
</gene>
<dbReference type="Proteomes" id="UP000199497">
    <property type="component" value="Unassembled WGS sequence"/>
</dbReference>
<organism evidence="1 2">
    <name type="scientific">Actinopolyspora xinjiangensis</name>
    <dbReference type="NCBI Taxonomy" id="405564"/>
    <lineage>
        <taxon>Bacteria</taxon>
        <taxon>Bacillati</taxon>
        <taxon>Actinomycetota</taxon>
        <taxon>Actinomycetes</taxon>
        <taxon>Actinopolysporales</taxon>
        <taxon>Actinopolysporaceae</taxon>
        <taxon>Actinopolyspora</taxon>
    </lineage>
</organism>
<dbReference type="EMBL" id="FNJR01000010">
    <property type="protein sequence ID" value="SDP84369.1"/>
    <property type="molecule type" value="Genomic_DNA"/>
</dbReference>
<accession>A0A1H0W0Y6</accession>